<evidence type="ECO:0000256" key="18">
    <source>
        <dbReference type="ARBA" id="ARBA00069748"/>
    </source>
</evidence>
<dbReference type="InterPro" id="IPR050997">
    <property type="entry name" value="MAPEG"/>
</dbReference>
<comment type="catalytic activity">
    <reaction evidence="17">
        <text>15-deoxy-Delta(12,14)-prostaglandin J2 + glutathione = 15-deoxy-Delta(12,14)-prostaglandin J2-S-(R)-glutathione</text>
        <dbReference type="Rhea" id="RHEA:75963"/>
        <dbReference type="ChEBI" id="CHEBI:57925"/>
        <dbReference type="ChEBI" id="CHEBI:85236"/>
        <dbReference type="ChEBI" id="CHEBI:194498"/>
    </reaction>
    <physiologicalReaction direction="left-to-right" evidence="17">
        <dbReference type="Rhea" id="RHEA:75964"/>
    </physiologicalReaction>
</comment>
<keyword evidence="2" id="KW-0808">Transferase</keyword>
<evidence type="ECO:0000256" key="5">
    <source>
        <dbReference type="ARBA" id="ARBA00022989"/>
    </source>
</evidence>
<dbReference type="GO" id="GO:0005741">
    <property type="term" value="C:mitochondrial outer membrane"/>
    <property type="evidence" value="ECO:0007669"/>
    <property type="project" value="UniProtKB-SubCell"/>
</dbReference>
<dbReference type="AlphaFoldDB" id="A0A316TWQ7"/>
<evidence type="ECO:0000256" key="2">
    <source>
        <dbReference type="ARBA" id="ARBA00022679"/>
    </source>
</evidence>
<dbReference type="EC" id="4.4.1.20" evidence="15"/>
<dbReference type="InterPro" id="IPR001129">
    <property type="entry name" value="Membr-assoc_MAPEG"/>
</dbReference>
<comment type="subcellular location">
    <subcellularLocation>
        <location evidence="1">Mitochondrion outer membrane</location>
        <topology evidence="1">Multi-pass membrane protein</topology>
    </subcellularLocation>
</comment>
<dbReference type="RefSeq" id="XP_025345062.1">
    <property type="nucleotide sequence ID" value="XM_025494584.1"/>
</dbReference>
<dbReference type="InterPro" id="IPR023352">
    <property type="entry name" value="MAPEG-like_dom_sf"/>
</dbReference>
<evidence type="ECO:0000256" key="19">
    <source>
        <dbReference type="ARBA" id="ARBA00075145"/>
    </source>
</evidence>
<keyword evidence="12" id="KW-0449">Lipoprotein</keyword>
<comment type="catalytic activity">
    <reaction evidence="16">
        <text>leukotriene C4 = leukotriene A4 + glutathione</text>
        <dbReference type="Rhea" id="RHEA:17617"/>
        <dbReference type="ChEBI" id="CHEBI:57463"/>
        <dbReference type="ChEBI" id="CHEBI:57925"/>
        <dbReference type="ChEBI" id="CHEBI:57973"/>
        <dbReference type="EC" id="4.4.1.20"/>
    </reaction>
    <physiologicalReaction direction="right-to-left" evidence="16">
        <dbReference type="Rhea" id="RHEA:17619"/>
    </physiologicalReaction>
</comment>
<evidence type="ECO:0000256" key="16">
    <source>
        <dbReference type="ARBA" id="ARBA00049298"/>
    </source>
</evidence>
<dbReference type="STRING" id="1684307.A0A316TWQ7"/>
<dbReference type="Pfam" id="PF01124">
    <property type="entry name" value="MAPEG"/>
    <property type="match status" value="1"/>
</dbReference>
<keyword evidence="6" id="KW-0560">Oxidoreductase</keyword>
<keyword evidence="3 21" id="KW-0812">Transmembrane</keyword>
<dbReference type="GO" id="GO:0006629">
    <property type="term" value="P:lipid metabolic process"/>
    <property type="evidence" value="ECO:0007669"/>
    <property type="project" value="UniProtKB-KW"/>
</dbReference>
<dbReference type="GO" id="GO:0004464">
    <property type="term" value="F:leukotriene-C4 synthase activity"/>
    <property type="evidence" value="ECO:0007669"/>
    <property type="project" value="UniProtKB-EC"/>
</dbReference>
<keyword evidence="9 21" id="KW-0472">Membrane</keyword>
<evidence type="ECO:0000256" key="13">
    <source>
        <dbReference type="ARBA" id="ARBA00037884"/>
    </source>
</evidence>
<keyword evidence="7" id="KW-0443">Lipid metabolism</keyword>
<evidence type="ECO:0000313" key="23">
    <source>
        <dbReference type="Proteomes" id="UP000245942"/>
    </source>
</evidence>
<evidence type="ECO:0000256" key="10">
    <source>
        <dbReference type="ARBA" id="ARBA00023139"/>
    </source>
</evidence>
<feature type="transmembrane region" description="Helical" evidence="21">
    <location>
        <begin position="135"/>
        <end position="156"/>
    </location>
</feature>
<keyword evidence="11" id="KW-0456">Lyase</keyword>
<proteinExistence type="predicted"/>
<evidence type="ECO:0000256" key="1">
    <source>
        <dbReference type="ARBA" id="ARBA00004374"/>
    </source>
</evidence>
<comment type="pathway">
    <text evidence="14">Lipid metabolism; arachidonate metabolism.</text>
</comment>
<keyword evidence="10" id="KW-0564">Palmitate</keyword>
<keyword evidence="8" id="KW-0496">Mitochondrion</keyword>
<evidence type="ECO:0000256" key="6">
    <source>
        <dbReference type="ARBA" id="ARBA00023002"/>
    </source>
</evidence>
<comment type="pathway">
    <text evidence="13">Lipid metabolism; leukotriene C4 biosynthesis.</text>
</comment>
<dbReference type="FunFam" id="1.20.120.550:FF:000004">
    <property type="entry name" value="Microsomal glutathione S-transferase 3"/>
    <property type="match status" value="1"/>
</dbReference>
<organism evidence="22 23">
    <name type="scientific">Pseudomicrostroma glucosiphilum</name>
    <dbReference type="NCBI Taxonomy" id="1684307"/>
    <lineage>
        <taxon>Eukaryota</taxon>
        <taxon>Fungi</taxon>
        <taxon>Dikarya</taxon>
        <taxon>Basidiomycota</taxon>
        <taxon>Ustilaginomycotina</taxon>
        <taxon>Exobasidiomycetes</taxon>
        <taxon>Microstromatales</taxon>
        <taxon>Microstromatales incertae sedis</taxon>
        <taxon>Pseudomicrostroma</taxon>
    </lineage>
</organism>
<accession>A0A316TWQ7</accession>
<evidence type="ECO:0000256" key="21">
    <source>
        <dbReference type="SAM" id="Phobius"/>
    </source>
</evidence>
<keyword evidence="23" id="KW-1185">Reference proteome</keyword>
<evidence type="ECO:0000256" key="11">
    <source>
        <dbReference type="ARBA" id="ARBA00023239"/>
    </source>
</evidence>
<evidence type="ECO:0000256" key="4">
    <source>
        <dbReference type="ARBA" id="ARBA00022787"/>
    </source>
</evidence>
<dbReference type="GO" id="GO:0004602">
    <property type="term" value="F:glutathione peroxidase activity"/>
    <property type="evidence" value="ECO:0007669"/>
    <property type="project" value="TreeGrafter"/>
</dbReference>
<feature type="transmembrane region" description="Helical" evidence="21">
    <location>
        <begin position="102"/>
        <end position="123"/>
    </location>
</feature>
<sequence length="162" mass="17693">MSNSVFDAFKPINVVLPYGFGFVGLAATGGLWLNFWQMFLVSKARKASGVKYPQMYASKEEQEKSKEALMFNCVQRAHQNTLENMPMYLTTLFLTGLRYPRLAVGFSSIWLVGRVLYTTGYASGDPSGRVTGAKVGAVGILGLLLSATWSTIAFITETGGKI</sequence>
<evidence type="ECO:0000256" key="17">
    <source>
        <dbReference type="ARBA" id="ARBA00051411"/>
    </source>
</evidence>
<evidence type="ECO:0000256" key="14">
    <source>
        <dbReference type="ARBA" id="ARBA00037916"/>
    </source>
</evidence>
<evidence type="ECO:0000313" key="22">
    <source>
        <dbReference type="EMBL" id="PWN17902.1"/>
    </source>
</evidence>
<keyword evidence="4" id="KW-1000">Mitochondrion outer membrane</keyword>
<evidence type="ECO:0000256" key="8">
    <source>
        <dbReference type="ARBA" id="ARBA00023128"/>
    </source>
</evidence>
<name>A0A316TWQ7_9BASI</name>
<dbReference type="PANTHER" id="PTHR10250">
    <property type="entry name" value="MICROSOMAL GLUTATHIONE S-TRANSFERASE"/>
    <property type="match status" value="1"/>
</dbReference>
<protein>
    <recommendedName>
        <fullName evidence="18">Glutathione S-transferase 3, mitochondrial</fullName>
        <ecNumber evidence="15">4.4.1.20</ecNumber>
    </recommendedName>
    <alternativeName>
        <fullName evidence="19">Glutathione peroxidase MGST3</fullName>
    </alternativeName>
    <alternativeName>
        <fullName evidence="20">LTC4 synthase MGST3</fullName>
    </alternativeName>
</protein>
<evidence type="ECO:0000256" key="12">
    <source>
        <dbReference type="ARBA" id="ARBA00023288"/>
    </source>
</evidence>
<evidence type="ECO:0000256" key="20">
    <source>
        <dbReference type="ARBA" id="ARBA00076908"/>
    </source>
</evidence>
<dbReference type="GO" id="GO:0005783">
    <property type="term" value="C:endoplasmic reticulum"/>
    <property type="evidence" value="ECO:0007669"/>
    <property type="project" value="TreeGrafter"/>
</dbReference>
<dbReference type="EMBL" id="KZ819339">
    <property type="protein sequence ID" value="PWN17902.1"/>
    <property type="molecule type" value="Genomic_DNA"/>
</dbReference>
<evidence type="ECO:0000256" key="7">
    <source>
        <dbReference type="ARBA" id="ARBA00023098"/>
    </source>
</evidence>
<dbReference type="OrthoDB" id="410651at2759"/>
<dbReference type="SUPFAM" id="SSF161084">
    <property type="entry name" value="MAPEG domain-like"/>
    <property type="match status" value="1"/>
</dbReference>
<feature type="transmembrane region" description="Helical" evidence="21">
    <location>
        <begin position="15"/>
        <end position="36"/>
    </location>
</feature>
<dbReference type="PANTHER" id="PTHR10250:SF26">
    <property type="entry name" value="GLUTATHIONE S-TRANSFERASE 3, MITOCHONDRIAL"/>
    <property type="match status" value="1"/>
</dbReference>
<dbReference type="GeneID" id="37016318"/>
<evidence type="ECO:0000256" key="3">
    <source>
        <dbReference type="ARBA" id="ARBA00022692"/>
    </source>
</evidence>
<dbReference type="Proteomes" id="UP000245942">
    <property type="component" value="Unassembled WGS sequence"/>
</dbReference>
<reference evidence="22 23" key="1">
    <citation type="journal article" date="2018" name="Mol. Biol. Evol.">
        <title>Broad Genomic Sampling Reveals a Smut Pathogenic Ancestry of the Fungal Clade Ustilaginomycotina.</title>
        <authorList>
            <person name="Kijpornyongpan T."/>
            <person name="Mondo S.J."/>
            <person name="Barry K."/>
            <person name="Sandor L."/>
            <person name="Lee J."/>
            <person name="Lipzen A."/>
            <person name="Pangilinan J."/>
            <person name="LaButti K."/>
            <person name="Hainaut M."/>
            <person name="Henrissat B."/>
            <person name="Grigoriev I.V."/>
            <person name="Spatafora J.W."/>
            <person name="Aime M.C."/>
        </authorList>
    </citation>
    <scope>NUCLEOTIDE SEQUENCE [LARGE SCALE GENOMIC DNA]</scope>
    <source>
        <strain evidence="22 23">MCA 4718</strain>
    </source>
</reference>
<evidence type="ECO:0000256" key="15">
    <source>
        <dbReference type="ARBA" id="ARBA00039056"/>
    </source>
</evidence>
<dbReference type="Gene3D" id="1.20.120.550">
    <property type="entry name" value="Membrane associated eicosanoid/glutathione metabolism-like domain"/>
    <property type="match status" value="1"/>
</dbReference>
<evidence type="ECO:0000256" key="9">
    <source>
        <dbReference type="ARBA" id="ARBA00023136"/>
    </source>
</evidence>
<keyword evidence="5 21" id="KW-1133">Transmembrane helix</keyword>
<dbReference type="GO" id="GO:0004364">
    <property type="term" value="F:glutathione transferase activity"/>
    <property type="evidence" value="ECO:0007669"/>
    <property type="project" value="TreeGrafter"/>
</dbReference>
<gene>
    <name evidence="22" type="ORF">BCV69DRAFT_301645</name>
</gene>
<dbReference type="GO" id="GO:0005635">
    <property type="term" value="C:nuclear envelope"/>
    <property type="evidence" value="ECO:0007669"/>
    <property type="project" value="TreeGrafter"/>
</dbReference>